<dbReference type="OrthoDB" id="191139at2759"/>
<dbReference type="RefSeq" id="XP_007880867.1">
    <property type="nucleotide sequence ID" value="XM_007882676.1"/>
</dbReference>
<dbReference type="GeneID" id="19319244"/>
<evidence type="ECO:0000313" key="4">
    <source>
        <dbReference type="EMBL" id="EPQ27223.1"/>
    </source>
</evidence>
<dbReference type="GO" id="GO:0016491">
    <property type="term" value="F:oxidoreductase activity"/>
    <property type="evidence" value="ECO:0007669"/>
    <property type="project" value="UniProtKB-KW"/>
</dbReference>
<dbReference type="SUPFAM" id="SSF51735">
    <property type="entry name" value="NAD(P)-binding Rossmann-fold domains"/>
    <property type="match status" value="1"/>
</dbReference>
<dbReference type="Proteomes" id="UP000053664">
    <property type="component" value="Unassembled WGS sequence"/>
</dbReference>
<dbReference type="InterPro" id="IPR002347">
    <property type="entry name" value="SDR_fam"/>
</dbReference>
<evidence type="ECO:0000313" key="5">
    <source>
        <dbReference type="Proteomes" id="UP000053664"/>
    </source>
</evidence>
<evidence type="ECO:0000256" key="2">
    <source>
        <dbReference type="ARBA" id="ARBA00022857"/>
    </source>
</evidence>
<organism evidence="4 5">
    <name type="scientific">Pseudozyma flocculosa PF-1</name>
    <dbReference type="NCBI Taxonomy" id="1277687"/>
    <lineage>
        <taxon>Eukaryota</taxon>
        <taxon>Fungi</taxon>
        <taxon>Dikarya</taxon>
        <taxon>Basidiomycota</taxon>
        <taxon>Ustilaginomycotina</taxon>
        <taxon>Ustilaginomycetes</taxon>
        <taxon>Ustilaginales</taxon>
        <taxon>Ustilaginaceae</taxon>
        <taxon>Pseudozyma</taxon>
    </lineage>
</organism>
<reference evidence="4 5" key="1">
    <citation type="journal article" date="2013" name="Plant Cell">
        <title>The transition from a phytopathogenic smut ancestor to an anamorphic biocontrol agent deciphered by comparative whole-genome analysis.</title>
        <authorList>
            <person name="Lefebvre F."/>
            <person name="Joly D.L."/>
            <person name="Labbe C."/>
            <person name="Teichmann B."/>
            <person name="Linning R."/>
            <person name="Belzile F."/>
            <person name="Bakkeren G."/>
            <person name="Belanger R.R."/>
        </authorList>
    </citation>
    <scope>NUCLEOTIDE SEQUENCE [LARGE SCALE GENOMIC DNA]</scope>
    <source>
        <strain evidence="4 5">PF-1</strain>
    </source>
</reference>
<dbReference type="InterPro" id="IPR036291">
    <property type="entry name" value="NAD(P)-bd_dom_sf"/>
</dbReference>
<dbReference type="KEGG" id="pfp:PFL1_05146"/>
<gene>
    <name evidence="4" type="ORF">PFL1_05146</name>
</gene>
<proteinExistence type="inferred from homology"/>
<dbReference type="Gene3D" id="3.40.50.720">
    <property type="entry name" value="NAD(P)-binding Rossmann-like Domain"/>
    <property type="match status" value="1"/>
</dbReference>
<dbReference type="PANTHER" id="PTHR24320:SF282">
    <property type="entry name" value="WW DOMAIN-CONTAINING OXIDOREDUCTASE"/>
    <property type="match status" value="1"/>
</dbReference>
<dbReference type="HOGENOM" id="CLU_010194_44_6_1"/>
<keyword evidence="3" id="KW-0560">Oxidoreductase</keyword>
<dbReference type="eggNOG" id="KOG1208">
    <property type="taxonomic scope" value="Eukaryota"/>
</dbReference>
<protein>
    <submittedName>
        <fullName evidence="4">Uncharacterized protein</fullName>
    </submittedName>
</protein>
<evidence type="ECO:0000256" key="3">
    <source>
        <dbReference type="ARBA" id="ARBA00023002"/>
    </source>
</evidence>
<evidence type="ECO:0000256" key="1">
    <source>
        <dbReference type="ARBA" id="ARBA00006484"/>
    </source>
</evidence>
<keyword evidence="2" id="KW-0521">NADP</keyword>
<comment type="similarity">
    <text evidence="1">Belongs to the short-chain dehydrogenases/reductases (SDR) family.</text>
</comment>
<sequence>MTFKASDIPNLSGKVALVTGGNGGLGEISCRELSAHGAKVFMASRSESKARDAIERIKKAHPDADVSFIELDLTELASVKRAADQFNAASDRLDILLNNAGVMATPYEFTKDGLELQMGTNVVAHYLLTMLLLPKLVKTSQLPEYQQGDATVRVVQVSSMGHTMTRSRPDFTSLEGINKQYAPEVRGTWTRYANSKLGNILIADELKRMLPESARISSLSLHPGVVNTGLLRGANQSYGSLLGSFFNLSSRLFFTHPDQGALTQLYACTSPEVDGKKLSGSYFVPTAKLGSKSSIARDDDGSLAAELFRFCRGFVKDKAGIDVDQVLAEVDLKTPESHL</sequence>
<dbReference type="AlphaFoldDB" id="A0A061H3S8"/>
<dbReference type="PANTHER" id="PTHR24320">
    <property type="entry name" value="RETINOL DEHYDROGENASE"/>
    <property type="match status" value="1"/>
</dbReference>
<name>A0A061H3S8_9BASI</name>
<dbReference type="EMBL" id="KE361640">
    <property type="protein sequence ID" value="EPQ27223.1"/>
    <property type="molecule type" value="Genomic_DNA"/>
</dbReference>
<dbReference type="Pfam" id="PF00106">
    <property type="entry name" value="adh_short"/>
    <property type="match status" value="1"/>
</dbReference>
<accession>A0A061H3S8</accession>
<dbReference type="PRINTS" id="PR00081">
    <property type="entry name" value="GDHRDH"/>
</dbReference>